<dbReference type="EMBL" id="CP073809">
    <property type="protein sequence ID" value="UTH13770.1"/>
    <property type="molecule type" value="Genomic_DNA"/>
</dbReference>
<evidence type="ECO:0000313" key="2">
    <source>
        <dbReference type="Proteomes" id="UP001057381"/>
    </source>
</evidence>
<proteinExistence type="predicted"/>
<accession>A0A9Q9BNJ5</accession>
<evidence type="ECO:0000313" key="1">
    <source>
        <dbReference type="EMBL" id="UTH13770.1"/>
    </source>
</evidence>
<dbReference type="AlphaFoldDB" id="A0A9Q9BNJ5"/>
<name>A0A9Q9BNJ5_9STAP</name>
<reference evidence="1" key="1">
    <citation type="submission" date="2021-04" db="EMBL/GenBank/DDBJ databases">
        <title>Complete Genome Sequences of Macrococcus spp. from dog and cattle.</title>
        <authorList>
            <person name="Schwendener S."/>
            <person name="Perreten V."/>
        </authorList>
    </citation>
    <scope>NUCLEOTIDE SEQUENCE</scope>
    <source>
        <strain evidence="1">Epi0143-OL</strain>
    </source>
</reference>
<gene>
    <name evidence="1" type="ORF">KFV11_11290</name>
</gene>
<dbReference type="RefSeq" id="WP_254249963.1">
    <property type="nucleotide sequence ID" value="NZ_CP073809.1"/>
</dbReference>
<sequence length="230" mass="26863">MISSYEVKVYANRQALSKKGKIASFVLEAFNAKKKDEDFLVQFIDHDKTHYIENMTYRIRKSEDEDIYQLQFKKRYPVTASVDEAVSQAEQDGFKDGSFEIEYGAGRQTLSVYYEAEVSAKDHVLPDLATSHLHLKEQVHDAFKTYLNTITAPSIIGPIEFERHIGRLDDYKIKLEKWDIKDKHIIELSAKVLTEQEARKLQQLLIEKLQSLHVYEPEDQLKTTMIFNHY</sequence>
<protein>
    <recommendedName>
        <fullName evidence="3">CYTH domain-containing protein</fullName>
    </recommendedName>
</protein>
<organism evidence="1 2">
    <name type="scientific">Macrococcus equipercicus</name>
    <dbReference type="NCBI Taxonomy" id="69967"/>
    <lineage>
        <taxon>Bacteria</taxon>
        <taxon>Bacillati</taxon>
        <taxon>Bacillota</taxon>
        <taxon>Bacilli</taxon>
        <taxon>Bacillales</taxon>
        <taxon>Staphylococcaceae</taxon>
        <taxon>Macrococcus</taxon>
    </lineage>
</organism>
<dbReference type="KEGG" id="mequ:KFV11_11290"/>
<evidence type="ECO:0008006" key="3">
    <source>
        <dbReference type="Google" id="ProtNLM"/>
    </source>
</evidence>
<dbReference type="Proteomes" id="UP001057381">
    <property type="component" value="Chromosome"/>
</dbReference>